<protein>
    <submittedName>
        <fullName evidence="14">SDR family NAD(P)-dependent oxidoreductase</fullName>
    </submittedName>
</protein>
<dbReference type="InterPro" id="IPR014030">
    <property type="entry name" value="Ketoacyl_synth_N"/>
</dbReference>
<dbReference type="InterPro" id="IPR020806">
    <property type="entry name" value="PKS_PP-bd"/>
</dbReference>
<dbReference type="SUPFAM" id="SSF53901">
    <property type="entry name" value="Thiolase-like"/>
    <property type="match status" value="1"/>
</dbReference>
<keyword evidence="3" id="KW-0596">Phosphopantetheine</keyword>
<dbReference type="Pfam" id="PF14765">
    <property type="entry name" value="PS-DH"/>
    <property type="match status" value="1"/>
</dbReference>
<dbReference type="Gene3D" id="3.40.47.10">
    <property type="match status" value="1"/>
</dbReference>
<feature type="compositionally biased region" description="Gly residues" evidence="10">
    <location>
        <begin position="1339"/>
        <end position="1359"/>
    </location>
</feature>
<dbReference type="InterPro" id="IPR055123">
    <property type="entry name" value="SpnB-like_Rossmann"/>
</dbReference>
<evidence type="ECO:0000256" key="2">
    <source>
        <dbReference type="ARBA" id="ARBA00004792"/>
    </source>
</evidence>
<evidence type="ECO:0000256" key="3">
    <source>
        <dbReference type="ARBA" id="ARBA00022450"/>
    </source>
</evidence>
<accession>A0A4Z0HC20</accession>
<dbReference type="Pfam" id="PF16197">
    <property type="entry name" value="KAsynt_C_assoc"/>
    <property type="match status" value="1"/>
</dbReference>
<dbReference type="Gene3D" id="1.10.1200.10">
    <property type="entry name" value="ACP-like"/>
    <property type="match status" value="1"/>
</dbReference>
<dbReference type="EMBL" id="SRID01000123">
    <property type="protein sequence ID" value="TGB08563.1"/>
    <property type="molecule type" value="Genomic_DNA"/>
</dbReference>
<evidence type="ECO:0000313" key="14">
    <source>
        <dbReference type="EMBL" id="TGB08563.1"/>
    </source>
</evidence>
<comment type="caution">
    <text evidence="14">The sequence shown here is derived from an EMBL/GenBank/DDBJ whole genome shotgun (WGS) entry which is preliminary data.</text>
</comment>
<dbReference type="InterPro" id="IPR050091">
    <property type="entry name" value="PKS_NRPS_Biosynth_Enz"/>
</dbReference>
<dbReference type="Pfam" id="PF08240">
    <property type="entry name" value="ADH_N"/>
    <property type="match status" value="1"/>
</dbReference>
<evidence type="ECO:0000256" key="6">
    <source>
        <dbReference type="ARBA" id="ARBA00023194"/>
    </source>
</evidence>
<keyword evidence="4" id="KW-0597">Phosphoprotein</keyword>
<dbReference type="GO" id="GO:0006633">
    <property type="term" value="P:fatty acid biosynthetic process"/>
    <property type="evidence" value="ECO:0007669"/>
    <property type="project" value="InterPro"/>
</dbReference>
<dbReference type="Gene3D" id="3.40.50.720">
    <property type="entry name" value="NAD(P)-binding Rossmann-like Domain"/>
    <property type="match status" value="1"/>
</dbReference>
<dbReference type="SMART" id="SM00825">
    <property type="entry name" value="PKS_KS"/>
    <property type="match status" value="1"/>
</dbReference>
<evidence type="ECO:0000313" key="15">
    <source>
        <dbReference type="Proteomes" id="UP000297948"/>
    </source>
</evidence>
<dbReference type="Pfam" id="PF00109">
    <property type="entry name" value="ketoacyl-synt"/>
    <property type="match status" value="1"/>
</dbReference>
<feature type="active site" description="Proton acceptor; for dehydratase activity" evidence="9">
    <location>
        <position position="971"/>
    </location>
</feature>
<keyword evidence="5" id="KW-0808">Transferase</keyword>
<dbReference type="Gene3D" id="3.40.366.10">
    <property type="entry name" value="Malonyl-Coenzyme A Acyl Carrier Protein, domain 2"/>
    <property type="match status" value="1"/>
</dbReference>
<dbReference type="SMART" id="SM00823">
    <property type="entry name" value="PKS_PP"/>
    <property type="match status" value="1"/>
</dbReference>
<dbReference type="RefSeq" id="WP_135339591.1">
    <property type="nucleotide sequence ID" value="NZ_JBHLTX010000010.1"/>
</dbReference>
<evidence type="ECO:0000256" key="10">
    <source>
        <dbReference type="SAM" id="MobiDB-lite"/>
    </source>
</evidence>
<evidence type="ECO:0000256" key="7">
    <source>
        <dbReference type="ARBA" id="ARBA00023268"/>
    </source>
</evidence>
<dbReference type="InterPro" id="IPR006162">
    <property type="entry name" value="Ppantetheine_attach_site"/>
</dbReference>
<dbReference type="PROSITE" id="PS00012">
    <property type="entry name" value="PHOSPHOPANTETHEINE"/>
    <property type="match status" value="1"/>
</dbReference>
<dbReference type="GO" id="GO:0016491">
    <property type="term" value="F:oxidoreductase activity"/>
    <property type="evidence" value="ECO:0007669"/>
    <property type="project" value="InterPro"/>
</dbReference>
<evidence type="ECO:0000256" key="4">
    <source>
        <dbReference type="ARBA" id="ARBA00022553"/>
    </source>
</evidence>
<dbReference type="Pfam" id="PF08659">
    <property type="entry name" value="KR"/>
    <property type="match status" value="1"/>
</dbReference>
<dbReference type="SUPFAM" id="SSF52151">
    <property type="entry name" value="FabD/lysophospholipase-like"/>
    <property type="match status" value="1"/>
</dbReference>
<dbReference type="Gene3D" id="3.90.180.10">
    <property type="entry name" value="Medium-chain alcohol dehydrogenases, catalytic domain"/>
    <property type="match status" value="1"/>
</dbReference>
<dbReference type="Proteomes" id="UP000297948">
    <property type="component" value="Unassembled WGS sequence"/>
</dbReference>
<dbReference type="SMART" id="SM00826">
    <property type="entry name" value="PKS_DH"/>
    <property type="match status" value="1"/>
</dbReference>
<dbReference type="GO" id="GO:0033068">
    <property type="term" value="P:macrolide biosynthetic process"/>
    <property type="evidence" value="ECO:0007669"/>
    <property type="project" value="UniProtKB-ARBA"/>
</dbReference>
<dbReference type="Pfam" id="PF13602">
    <property type="entry name" value="ADH_zinc_N_2"/>
    <property type="match status" value="1"/>
</dbReference>
<evidence type="ECO:0000256" key="8">
    <source>
        <dbReference type="ARBA" id="ARBA00023315"/>
    </source>
</evidence>
<dbReference type="FunFam" id="1.10.1200.10:FF:000007">
    <property type="entry name" value="Probable polyketide synthase pks17"/>
    <property type="match status" value="1"/>
</dbReference>
<keyword evidence="15" id="KW-1185">Reference proteome</keyword>
<dbReference type="Pfam" id="PF00550">
    <property type="entry name" value="PP-binding"/>
    <property type="match status" value="1"/>
</dbReference>
<dbReference type="InterPro" id="IPR049551">
    <property type="entry name" value="PKS_DH_C"/>
</dbReference>
<dbReference type="InterPro" id="IPR013154">
    <property type="entry name" value="ADH-like_N"/>
</dbReference>
<dbReference type="PANTHER" id="PTHR43775:SF51">
    <property type="entry name" value="INACTIVE PHENOLPHTHIOCEROL SYNTHESIS POLYKETIDE SYNTHASE TYPE I PKS1-RELATED"/>
    <property type="match status" value="1"/>
</dbReference>
<dbReference type="InterPro" id="IPR020841">
    <property type="entry name" value="PKS_Beta-ketoAc_synthase_dom"/>
</dbReference>
<gene>
    <name evidence="14" type="ORF">E4099_15230</name>
</gene>
<dbReference type="Gene3D" id="3.30.70.3290">
    <property type="match status" value="1"/>
</dbReference>
<feature type="region of interest" description="Disordered" evidence="10">
    <location>
        <begin position="1338"/>
        <end position="1374"/>
    </location>
</feature>
<feature type="active site" description="Proton donor; for dehydratase activity" evidence="9">
    <location>
        <position position="1142"/>
    </location>
</feature>
<dbReference type="SMART" id="SM01294">
    <property type="entry name" value="PKS_PP_betabranch"/>
    <property type="match status" value="1"/>
</dbReference>
<dbReference type="InterPro" id="IPR020807">
    <property type="entry name" value="PKS_DH"/>
</dbReference>
<dbReference type="SUPFAM" id="SSF50129">
    <property type="entry name" value="GroES-like"/>
    <property type="match status" value="1"/>
</dbReference>
<dbReference type="PROSITE" id="PS52004">
    <property type="entry name" value="KS3_2"/>
    <property type="match status" value="1"/>
</dbReference>
<dbReference type="Pfam" id="PF08990">
    <property type="entry name" value="Docking"/>
    <property type="match status" value="1"/>
</dbReference>
<organism evidence="14 15">
    <name type="scientific">Streptomyces palmae</name>
    <dbReference type="NCBI Taxonomy" id="1701085"/>
    <lineage>
        <taxon>Bacteria</taxon>
        <taxon>Bacillati</taxon>
        <taxon>Actinomycetota</taxon>
        <taxon>Actinomycetes</taxon>
        <taxon>Kitasatosporales</taxon>
        <taxon>Streptomycetaceae</taxon>
        <taxon>Streptomyces</taxon>
    </lineage>
</organism>
<dbReference type="PROSITE" id="PS52019">
    <property type="entry name" value="PKS_MFAS_DH"/>
    <property type="match status" value="1"/>
</dbReference>
<dbReference type="InterPro" id="IPR016036">
    <property type="entry name" value="Malonyl_transacylase_ACP-bd"/>
</dbReference>
<dbReference type="Pfam" id="PF02801">
    <property type="entry name" value="Ketoacyl-synt_C"/>
    <property type="match status" value="1"/>
</dbReference>
<dbReference type="PANTHER" id="PTHR43775">
    <property type="entry name" value="FATTY ACID SYNTHASE"/>
    <property type="match status" value="1"/>
</dbReference>
<sequence>MVSEEKLVEYLRRVTTELHETRLRLSELSDGRHEPVAVVGMACRFPGGVRSPEELWEFVRSGGDAIGDFPTDRGWDLDGLFHPDPGHYGTSYVRQGGFLYDVDRFDAAFFGISPREALAMDPQQRLLLELSWEVLERAGIDPESLRSSPTGVYVGVSNEDYISGMPRIPEGFEGFATTGGLTSVISGRVAYTLGLRGPAVTLDTACSASMVAIHLAAQGLRQGECTLALAGGVTVLSTPVMFTEFCRQRGLAPDGRCKPFAAAADGTGFSEGVGLVLLERLSDAQRNGHRVLAVVRGSAINQDGASNGLTAPNDAAQEEVIRRALASAGLSGADVDMVEAHGTGTRLGDPIEAEALLATYGRDRPADRPLWLGSIKSNIGHTHAAAGVAGVINTVMALRGGKLARTLHIDEPTPHVDWGTGAVRLLTEPRDWPRTDGPRRAAVSSFGVSGTNAHLILEQAPEQPAEQPARAPGGPTASGGVLPWLLSARSEAALRAQAERLGAFLARDGAADDPWDVGWSLATTRSAFEHRAVLLGREPADFAAGLAELAADEPGPAVVRGVAAGGDAGPVLVFPGQGSQWVGMGGELLESSPVFAARIAECEQALAPYVDWSLTEVLRGTEGAADLGRVDVVQPVLWAVMVSLAAVWAAYGVVPEAVVGHSQGEIAAACVTGALSLADGARVVALRARALRALSGHGAMASLGCGAERAAALAGAHATEVVAAALNGPAATVVSGPPEQVARVVAAAEAEGLRARTIEVDYASHGPQVDRIAGELAELLAGVSAVDRGIGFYSTVTGERMDTAGLDADYWFANLRRPVRFSQAMAALLDAGHRVFIEASPHPVLTVGMQECIDAAGVTATTVGTLRRGEGGPGRLCRALAEAHAAGVAVDWRAWFPADPAPRVVPLPVYPFQRERYWLPTGTPGVGDIAAVGLSPLPHPLLPAAVGLADGGLLLTGRLPETGRAGWLAEHTVAELALLPGAVLLEWVLRAADLADGAAVEELAFQVPVVLPESGRLRVQVVVGAAGADGRRTVRVHTRPEGGADTADAWVCHAGGTLRPAAGAAPQGLAGPWPPVDARPVEVADFYRRAEAAGYGYGPAYRGLRAVWRHGEDTLAEVELPSEAAEGTGAAGRFGIHPALLDAALQPVLLAGRLDAPPGGAVLLPFTWSGVSLWADGATRVRVRLTPRPDGLRVLVADAAGAPVLSADAVVLRETSARQLRLAGGAHGSHGLFAVDWTPVPVPLPQAAADLPLTAEDGWAVLGEGVPEAVAAPRYPDLAALPTGSNAPSVVVTAVSTGAGAEVWTGAEIGAGAEARAGAGAGIETEARTGARAETGTRIGTGVGTEAGAETGTGAGTETGTGAEEAPRPGAGGGAADRALAVVRKVLALAQQWLAGPVPAEARLLVLTQNAVPAADLAEADTGQEGPDPAAAAVWGLLRSAQSENPGRFVLLDLDAHGGCSAAELRQAVAADEPQLALRSGRLLVPRMVRADAGREVTAPPGERAWCLRAGGSTADDLAAVPHPEAARPLAPGEVRIAVRAAGVNFRDVLIALGMYPDGGASVGSEGAGVVVEVSEGVTGLAVGDRVMGLFQDAFGPLVVADARMVAPVPVGWGFREAAAAPAAFLTAWYGLVELAELRSGQTVLIHAATGGVGMAAVRVARHLGAEVYATASPGKHRVLERMGVDAAHRASSRDLDFEAAFRAATGGRGVDVVLNSLAGEFTDASLRLLTAGGRLVEMGKTDLRDPARVAREHSVRYRAFDLVADAGPERIGRLLGVLGELFAAGALRPLPVRARPLGLAGQALRELSQARHTGKLVLDVPPAPAPYGTVLVTGGTGTLGGLVAEHLVRSGQAGRLLLLSRRGPASPGAAELADRLTALGAVVRIEAVDAGDAAALAEAVAGIDPAHPLTGVVHAAGVLDDAMLAAQNPGRLARVWSAKAAAAANLHAVTAGMPLGMFVLFSSFAATLGTPGQANYAAANAFCDALAAARRARGLPGTSVSWGLWAATSGLTGRLAEADLARIGRLGITATGTEQGLALFDAAQRHPRPALLALNLDTRALGAQPPDTLPPPLRALAAAASGGAAARPSAAAGDRPADWAGRLSGLAAGEQQRLLLTLVRGHAATVLGHADPGTVPPDAAFKDLGFDSLTAVELRNRIAAATGLRLPATLVFDYPEAAALAEHLRRRLVPDGEPAAPRDVYGPLLDQLAGLDQTLAGLAGSDAESGDPGAVTARLESLLARWKAAHAPVAEAGAAERLRAASTDQVLDFIDNELGIQ</sequence>
<dbReference type="SUPFAM" id="SSF55048">
    <property type="entry name" value="Probable ACP-binding domain of malonyl-CoA ACP transacylase"/>
    <property type="match status" value="1"/>
</dbReference>
<dbReference type="InterPro" id="IPR015083">
    <property type="entry name" value="NorB/c/GfsB-D-like_docking"/>
</dbReference>
<dbReference type="SMART" id="SM00827">
    <property type="entry name" value="PKS_AT"/>
    <property type="match status" value="1"/>
</dbReference>
<dbReference type="OrthoDB" id="9778690at2"/>
<dbReference type="InterPro" id="IPR049900">
    <property type="entry name" value="PKS_mFAS_DH"/>
</dbReference>
<dbReference type="FunFam" id="3.40.366.10:FF:000002">
    <property type="entry name" value="Probable polyketide synthase 2"/>
    <property type="match status" value="1"/>
</dbReference>
<dbReference type="InterPro" id="IPR049552">
    <property type="entry name" value="PKS_DH_N"/>
</dbReference>
<dbReference type="InterPro" id="IPR036291">
    <property type="entry name" value="NAD(P)-bd_dom_sf"/>
</dbReference>
<keyword evidence="7" id="KW-0511">Multifunctional enzyme</keyword>
<dbReference type="SUPFAM" id="SSF51735">
    <property type="entry name" value="NAD(P)-binding Rossmann-fold domains"/>
    <property type="match status" value="3"/>
</dbReference>
<dbReference type="Gene3D" id="3.10.129.110">
    <property type="entry name" value="Polyketide synthase dehydratase"/>
    <property type="match status" value="1"/>
</dbReference>
<dbReference type="InterPro" id="IPR001227">
    <property type="entry name" value="Ac_transferase_dom_sf"/>
</dbReference>
<keyword evidence="6" id="KW-0045">Antibiotic biosynthesis</keyword>
<dbReference type="InterPro" id="IPR036736">
    <property type="entry name" value="ACP-like_sf"/>
</dbReference>
<dbReference type="InterPro" id="IPR011032">
    <property type="entry name" value="GroES-like_sf"/>
</dbReference>
<dbReference type="InterPro" id="IPR016039">
    <property type="entry name" value="Thiolase-like"/>
</dbReference>
<comment type="cofactor">
    <cofactor evidence="1">
        <name>pantetheine 4'-phosphate</name>
        <dbReference type="ChEBI" id="CHEBI:47942"/>
    </cofactor>
</comment>
<dbReference type="Pfam" id="PF22953">
    <property type="entry name" value="SpnB_Rossmann"/>
    <property type="match status" value="1"/>
</dbReference>
<feature type="domain" description="Ketosynthase family 3 (KS3)" evidence="12">
    <location>
        <begin position="33"/>
        <end position="459"/>
    </location>
</feature>
<dbReference type="InterPro" id="IPR018201">
    <property type="entry name" value="Ketoacyl_synth_AS"/>
</dbReference>
<dbReference type="CDD" id="cd05195">
    <property type="entry name" value="enoyl_red"/>
    <property type="match status" value="1"/>
</dbReference>
<feature type="region of interest" description="N-terminal hotdog fold" evidence="9">
    <location>
        <begin position="939"/>
        <end position="1065"/>
    </location>
</feature>
<evidence type="ECO:0000256" key="1">
    <source>
        <dbReference type="ARBA" id="ARBA00001957"/>
    </source>
</evidence>
<keyword evidence="8" id="KW-0012">Acyltransferase</keyword>
<evidence type="ECO:0000256" key="5">
    <source>
        <dbReference type="ARBA" id="ARBA00022679"/>
    </source>
</evidence>
<dbReference type="PROSITE" id="PS50075">
    <property type="entry name" value="CARRIER"/>
    <property type="match status" value="1"/>
</dbReference>
<dbReference type="InterPro" id="IPR013968">
    <property type="entry name" value="PKS_KR"/>
</dbReference>
<dbReference type="GO" id="GO:0004315">
    <property type="term" value="F:3-oxoacyl-[acyl-carrier-protein] synthase activity"/>
    <property type="evidence" value="ECO:0007669"/>
    <property type="project" value="InterPro"/>
</dbReference>
<dbReference type="CDD" id="cd00833">
    <property type="entry name" value="PKS"/>
    <property type="match status" value="1"/>
</dbReference>
<dbReference type="GO" id="GO:0031177">
    <property type="term" value="F:phosphopantetheine binding"/>
    <property type="evidence" value="ECO:0007669"/>
    <property type="project" value="InterPro"/>
</dbReference>
<evidence type="ECO:0000256" key="9">
    <source>
        <dbReference type="PROSITE-ProRule" id="PRU01363"/>
    </source>
</evidence>
<dbReference type="InterPro" id="IPR016035">
    <property type="entry name" value="Acyl_Trfase/lysoPLipase"/>
</dbReference>
<dbReference type="Pfam" id="PF21089">
    <property type="entry name" value="PKS_DH_N"/>
    <property type="match status" value="1"/>
</dbReference>
<dbReference type="InterPro" id="IPR032821">
    <property type="entry name" value="PKS_assoc"/>
</dbReference>
<feature type="region of interest" description="C-terminal hotdog fold" evidence="9">
    <location>
        <begin position="1078"/>
        <end position="1221"/>
    </location>
</feature>
<dbReference type="GO" id="GO:0004312">
    <property type="term" value="F:fatty acid synthase activity"/>
    <property type="evidence" value="ECO:0007669"/>
    <property type="project" value="TreeGrafter"/>
</dbReference>
<feature type="domain" description="Carrier" evidence="11">
    <location>
        <begin position="2114"/>
        <end position="2189"/>
    </location>
</feature>
<dbReference type="SMART" id="SM00829">
    <property type="entry name" value="PKS_ER"/>
    <property type="match status" value="1"/>
</dbReference>
<name>A0A4Z0HC20_9ACTN</name>
<dbReference type="InterPro" id="IPR020843">
    <property type="entry name" value="ER"/>
</dbReference>
<comment type="pathway">
    <text evidence="2">Antibiotic biosynthesis.</text>
</comment>
<dbReference type="SUPFAM" id="SSF47336">
    <property type="entry name" value="ACP-like"/>
    <property type="match status" value="1"/>
</dbReference>
<feature type="domain" description="PKS/mFAS DH" evidence="13">
    <location>
        <begin position="939"/>
        <end position="1221"/>
    </location>
</feature>
<dbReference type="InterPro" id="IPR014043">
    <property type="entry name" value="Acyl_transferase_dom"/>
</dbReference>
<dbReference type="Gene3D" id="3.40.50.11460">
    <property type="match status" value="1"/>
</dbReference>
<dbReference type="InterPro" id="IPR009081">
    <property type="entry name" value="PP-bd_ACP"/>
</dbReference>
<evidence type="ECO:0000259" key="11">
    <source>
        <dbReference type="PROSITE" id="PS50075"/>
    </source>
</evidence>
<dbReference type="InterPro" id="IPR057326">
    <property type="entry name" value="KR_dom"/>
</dbReference>
<reference evidence="14 15" key="1">
    <citation type="submission" date="2019-03" db="EMBL/GenBank/DDBJ databases">
        <authorList>
            <person name="Gonzalez-Pimentel J.L."/>
        </authorList>
    </citation>
    <scope>NUCLEOTIDE SEQUENCE [LARGE SCALE GENOMIC DNA]</scope>
    <source>
        <strain evidence="14 15">JCM 31289</strain>
    </source>
</reference>
<dbReference type="FunFam" id="3.40.47.10:FF:000019">
    <property type="entry name" value="Polyketide synthase type I"/>
    <property type="match status" value="1"/>
</dbReference>
<proteinExistence type="predicted"/>
<evidence type="ECO:0000259" key="13">
    <source>
        <dbReference type="PROSITE" id="PS52019"/>
    </source>
</evidence>
<dbReference type="SMART" id="SM00822">
    <property type="entry name" value="PKS_KR"/>
    <property type="match status" value="1"/>
</dbReference>
<dbReference type="InterPro" id="IPR014031">
    <property type="entry name" value="Ketoacyl_synth_C"/>
</dbReference>
<evidence type="ECO:0000259" key="12">
    <source>
        <dbReference type="PROSITE" id="PS52004"/>
    </source>
</evidence>
<dbReference type="PROSITE" id="PS00606">
    <property type="entry name" value="KS3_1"/>
    <property type="match status" value="1"/>
</dbReference>
<dbReference type="Pfam" id="PF00698">
    <property type="entry name" value="Acyl_transf_1"/>
    <property type="match status" value="1"/>
</dbReference>
<dbReference type="InterPro" id="IPR042104">
    <property type="entry name" value="PKS_dehydratase_sf"/>
</dbReference>
<dbReference type="FunFam" id="3.40.50.720:FF:000209">
    <property type="entry name" value="Polyketide synthase Pks12"/>
    <property type="match status" value="1"/>
</dbReference>